<evidence type="ECO:0000313" key="2">
    <source>
        <dbReference type="EMBL" id="RCI09690.1"/>
    </source>
</evidence>
<feature type="region of interest" description="Disordered" evidence="1">
    <location>
        <begin position="200"/>
        <end position="222"/>
    </location>
</feature>
<protein>
    <submittedName>
        <fullName evidence="2">Uncharacterized protein</fullName>
    </submittedName>
</protein>
<proteinExistence type="predicted"/>
<dbReference type="STRING" id="1330021.A0A367L5I3"/>
<gene>
    <name evidence="2" type="ORF">L249_3831</name>
</gene>
<dbReference type="EMBL" id="LKCN02000014">
    <property type="protein sequence ID" value="RCI09690.1"/>
    <property type="molecule type" value="Genomic_DNA"/>
</dbReference>
<evidence type="ECO:0000256" key="1">
    <source>
        <dbReference type="SAM" id="MobiDB-lite"/>
    </source>
</evidence>
<evidence type="ECO:0000313" key="3">
    <source>
        <dbReference type="Proteomes" id="UP000253664"/>
    </source>
</evidence>
<dbReference type="OrthoDB" id="5576763at2759"/>
<comment type="caution">
    <text evidence="2">The sequence shown here is derived from an EMBL/GenBank/DDBJ whole genome shotgun (WGS) entry which is preliminary data.</text>
</comment>
<accession>A0A367L5I3</accession>
<keyword evidence="3" id="KW-1185">Reference proteome</keyword>
<organism evidence="2 3">
    <name type="scientific">Ophiocordyceps polyrhachis-furcata BCC 54312</name>
    <dbReference type="NCBI Taxonomy" id="1330021"/>
    <lineage>
        <taxon>Eukaryota</taxon>
        <taxon>Fungi</taxon>
        <taxon>Dikarya</taxon>
        <taxon>Ascomycota</taxon>
        <taxon>Pezizomycotina</taxon>
        <taxon>Sordariomycetes</taxon>
        <taxon>Hypocreomycetidae</taxon>
        <taxon>Hypocreales</taxon>
        <taxon>Ophiocordycipitaceae</taxon>
        <taxon>Ophiocordyceps</taxon>
    </lineage>
</organism>
<dbReference type="Proteomes" id="UP000253664">
    <property type="component" value="Unassembled WGS sequence"/>
</dbReference>
<sequence>MLLLASLASPSLAALGDGFIAQSQWSFKTAPPEGLDDIAFPFNIRNAPRKKGFYFAQQFDFTNNADFAYCGLQPQEDENGKPMIRALFSSFQRGSDTNDPNCSYGADGGPGISCAVKISASYEPTYFIRISSAGDGGNRTWRGTLIEHGNGKETHIGEWTLPEAGKIRSNFIGLVEYFPWNLDPDECSRLPRTEVSFGHPTSETCGAQGGEITETASVTDGR</sequence>
<reference evidence="2 3" key="1">
    <citation type="journal article" date="2015" name="BMC Genomics">
        <title>Insights from the genome of Ophiocordyceps polyrhachis-furcata to pathogenicity and host specificity in insect fungi.</title>
        <authorList>
            <person name="Wichadakul D."/>
            <person name="Kobmoo N."/>
            <person name="Ingsriswang S."/>
            <person name="Tangphatsornruang S."/>
            <person name="Chantasingh D."/>
            <person name="Luangsa-ard J.J."/>
            <person name="Eurwilaichitr L."/>
        </authorList>
    </citation>
    <scope>NUCLEOTIDE SEQUENCE [LARGE SCALE GENOMIC DNA]</scope>
    <source>
        <strain evidence="2 3">BCC 54312</strain>
    </source>
</reference>
<dbReference type="AlphaFoldDB" id="A0A367L5I3"/>
<name>A0A367L5I3_9HYPO</name>